<name>A0A9N8VP97_9GLOM</name>
<dbReference type="SUPFAM" id="SSF52540">
    <property type="entry name" value="P-loop containing nucleoside triphosphate hydrolases"/>
    <property type="match status" value="1"/>
</dbReference>
<accession>A0A9N8VP97</accession>
<evidence type="ECO:0000313" key="2">
    <source>
        <dbReference type="EMBL" id="CAG8461802.1"/>
    </source>
</evidence>
<dbReference type="OrthoDB" id="2383519at2759"/>
<dbReference type="PANTHER" id="PTHR14136">
    <property type="entry name" value="BTB_POZ DOMAIN-CONTAINING PROTEIN KCTD9"/>
    <property type="match status" value="1"/>
</dbReference>
<dbReference type="AlphaFoldDB" id="A0A9N8VP97"/>
<dbReference type="Gene3D" id="2.160.20.80">
    <property type="entry name" value="E3 ubiquitin-protein ligase SopA"/>
    <property type="match status" value="1"/>
</dbReference>
<organism evidence="2 3">
    <name type="scientific">Dentiscutata erythropus</name>
    <dbReference type="NCBI Taxonomy" id="1348616"/>
    <lineage>
        <taxon>Eukaryota</taxon>
        <taxon>Fungi</taxon>
        <taxon>Fungi incertae sedis</taxon>
        <taxon>Mucoromycota</taxon>
        <taxon>Glomeromycotina</taxon>
        <taxon>Glomeromycetes</taxon>
        <taxon>Diversisporales</taxon>
        <taxon>Gigasporaceae</taxon>
        <taxon>Dentiscutata</taxon>
    </lineage>
</organism>
<dbReference type="InterPro" id="IPR027417">
    <property type="entry name" value="P-loop_NTPase"/>
</dbReference>
<dbReference type="PANTHER" id="PTHR14136:SF17">
    <property type="entry name" value="BTB_POZ DOMAIN-CONTAINING PROTEIN KCTD9"/>
    <property type="match status" value="1"/>
</dbReference>
<dbReference type="SUPFAM" id="SSF141571">
    <property type="entry name" value="Pentapeptide repeat-like"/>
    <property type="match status" value="1"/>
</dbReference>
<protein>
    <submittedName>
        <fullName evidence="2">8213_t:CDS:1</fullName>
    </submittedName>
</protein>
<dbReference type="Proteomes" id="UP000789405">
    <property type="component" value="Unassembled WGS sequence"/>
</dbReference>
<dbReference type="InterPro" id="IPR001646">
    <property type="entry name" value="5peptide_repeat"/>
</dbReference>
<dbReference type="Pfam" id="PF05729">
    <property type="entry name" value="NACHT"/>
    <property type="match status" value="1"/>
</dbReference>
<evidence type="ECO:0000259" key="1">
    <source>
        <dbReference type="Pfam" id="PF05729"/>
    </source>
</evidence>
<evidence type="ECO:0000313" key="3">
    <source>
        <dbReference type="Proteomes" id="UP000789405"/>
    </source>
</evidence>
<reference evidence="2" key="1">
    <citation type="submission" date="2021-06" db="EMBL/GenBank/DDBJ databases">
        <authorList>
            <person name="Kallberg Y."/>
            <person name="Tangrot J."/>
            <person name="Rosling A."/>
        </authorList>
    </citation>
    <scope>NUCLEOTIDE SEQUENCE</scope>
    <source>
        <strain evidence="2">MA453B</strain>
    </source>
</reference>
<gene>
    <name evidence="2" type="ORF">DERYTH_LOCUS1044</name>
</gene>
<dbReference type="Gene3D" id="3.40.50.300">
    <property type="entry name" value="P-loop containing nucleotide triphosphate hydrolases"/>
    <property type="match status" value="1"/>
</dbReference>
<dbReference type="InterPro" id="IPR051082">
    <property type="entry name" value="Pentapeptide-BTB/POZ_domain"/>
</dbReference>
<comment type="caution">
    <text evidence="2">The sequence shown here is derived from an EMBL/GenBank/DDBJ whole genome shotgun (WGS) entry which is preliminary data.</text>
</comment>
<sequence length="779" mass="89503">MEESRGDMLSQIGELENLNETHEFKEALELYVKPQGTWSVPIIKTLDNKEIYVMDNEKRDGDVEKIVINFLSSKDKLTSNDKQILEAAANDFLISQKKELLINKVNSFFNPENKLTLEDIDALDVAINQFLALKDKKALRLLEMAINGFLESSKNESVLKNAICNFLESPLVLENKLSLENVLFTESKLALGNQITIEDVKALKKASINKEDFEKTGKELLNLKAKDVLETAVNSLLTLKRKKVLLILGSGGTGKSTFNRHLARLLWDNVKNDMTQPIPLFIALAPLEKFINQNKDFIEVYLQQKGNLSTEQINELRKRKFVFILDGYDEIAERERQCYDSNMFSKWENAKIIISCRPEYLNQGYEEMFWPKENRTRGFQKLTLTPFLWAEIEQYIKNYVSYSKKNGSPLPWDADKYIQSMKSIQEIEDLVCNPILLKITLTVLPGLLKDRETTSQINRIVLYDEFIKKWFERAQERLQNIQLKPKEREEFERLNKEGFINYCLKFGKEFAFKMFVDNNIVVVNYDPVNENTSDWATFLGNTDEKYNLIRFSMPLIRRGNQYWFFHKSLRDYLIASILLDSFKDASQASLFNKQLITPEPAIQQFLVERVQQMQEQMPELIQPLLNYIECSKMNTDIQTASANAITVLSHARILLPKNLNNIRIPGANLSNGVFNNSQLVRADLNNVNFQNANLQNANIKGASLNNTNFQNANLQNANIEGASLNNDADLTGANLRHSNLKGANFYNSYLEDVNFEGASLRIQDFQGIIPPNTNLGSYV</sequence>
<proteinExistence type="predicted"/>
<dbReference type="EMBL" id="CAJVPY010000271">
    <property type="protein sequence ID" value="CAG8461802.1"/>
    <property type="molecule type" value="Genomic_DNA"/>
</dbReference>
<keyword evidence="3" id="KW-1185">Reference proteome</keyword>
<dbReference type="Pfam" id="PF00805">
    <property type="entry name" value="Pentapeptide"/>
    <property type="match status" value="2"/>
</dbReference>
<feature type="domain" description="NACHT" evidence="1">
    <location>
        <begin position="244"/>
        <end position="401"/>
    </location>
</feature>
<dbReference type="InterPro" id="IPR007111">
    <property type="entry name" value="NACHT_NTPase"/>
</dbReference>